<evidence type="ECO:0000256" key="2">
    <source>
        <dbReference type="SAM" id="Phobius"/>
    </source>
</evidence>
<evidence type="ECO:0000259" key="3">
    <source>
        <dbReference type="Pfam" id="PF01471"/>
    </source>
</evidence>
<organism evidence="4 5">
    <name type="scientific">Streptomyces sedi</name>
    <dbReference type="NCBI Taxonomy" id="555059"/>
    <lineage>
        <taxon>Bacteria</taxon>
        <taxon>Bacillati</taxon>
        <taxon>Actinomycetota</taxon>
        <taxon>Actinomycetes</taxon>
        <taxon>Kitasatosporales</taxon>
        <taxon>Streptomycetaceae</taxon>
        <taxon>Streptomyces</taxon>
    </lineage>
</organism>
<feature type="compositionally biased region" description="Basic residues" evidence="1">
    <location>
        <begin position="56"/>
        <end position="67"/>
    </location>
</feature>
<feature type="region of interest" description="Disordered" evidence="1">
    <location>
        <begin position="1"/>
        <end position="76"/>
    </location>
</feature>
<keyword evidence="2" id="KW-0812">Transmembrane</keyword>
<evidence type="ECO:0000313" key="4">
    <source>
        <dbReference type="EMBL" id="TNM28245.1"/>
    </source>
</evidence>
<gene>
    <name evidence="4" type="ORF">FH715_18975</name>
</gene>
<keyword evidence="5" id="KW-1185">Reference proteome</keyword>
<accession>A0A5C4UXW2</accession>
<dbReference type="InterPro" id="IPR002477">
    <property type="entry name" value="Peptidoglycan-bd-like"/>
</dbReference>
<dbReference type="Proteomes" id="UP000311713">
    <property type="component" value="Unassembled WGS sequence"/>
</dbReference>
<dbReference type="InterPro" id="IPR036366">
    <property type="entry name" value="PGBDSf"/>
</dbReference>
<sequence>MRSSIGVDALSGQAPQKSRTCLGHPSDKVGQQGGPRAIAGHNRPHKGSARPLPRGRPPRHHGSRHRTTATGGPCHHARKKAAVPAGHRGVLPPAIPQWTTNAGKVRTLMRHVFRTMLALAVLLVGVSLAPAATAATSASGSVSVLGSCNYNGSHPTLSQGSSGAAVLHAQCLLNAVHGRGITQDGEFGPGTATAVRWVQGHCNLSVDGIIGPNTWDALHPDTTWC</sequence>
<dbReference type="EMBL" id="VDGT01000014">
    <property type="protein sequence ID" value="TNM28245.1"/>
    <property type="molecule type" value="Genomic_DNA"/>
</dbReference>
<comment type="caution">
    <text evidence="4">The sequence shown here is derived from an EMBL/GenBank/DDBJ whole genome shotgun (WGS) entry which is preliminary data.</text>
</comment>
<proteinExistence type="predicted"/>
<protein>
    <submittedName>
        <fullName evidence="4">Peptidoglycan-binding protein</fullName>
    </submittedName>
</protein>
<dbReference type="InterPro" id="IPR036365">
    <property type="entry name" value="PGBD-like_sf"/>
</dbReference>
<feature type="transmembrane region" description="Helical" evidence="2">
    <location>
        <begin position="112"/>
        <end position="132"/>
    </location>
</feature>
<reference evidence="4 5" key="1">
    <citation type="submission" date="2019-06" db="EMBL/GenBank/DDBJ databases">
        <title>Draft genome of Streptomyces sedi sp. JCM16909.</title>
        <authorList>
            <person name="Klykleung N."/>
            <person name="Tanasupawat S."/>
            <person name="Kudo T."/>
            <person name="Yuki M."/>
            <person name="Ohkuma M."/>
        </authorList>
    </citation>
    <scope>NUCLEOTIDE SEQUENCE [LARGE SCALE GENOMIC DNA]</scope>
    <source>
        <strain evidence="4 5">JCM 16909</strain>
    </source>
</reference>
<evidence type="ECO:0000256" key="1">
    <source>
        <dbReference type="SAM" id="MobiDB-lite"/>
    </source>
</evidence>
<dbReference type="Pfam" id="PF01471">
    <property type="entry name" value="PG_binding_1"/>
    <property type="match status" value="1"/>
</dbReference>
<dbReference type="AlphaFoldDB" id="A0A5C4UXW2"/>
<name>A0A5C4UXW2_9ACTN</name>
<feature type="domain" description="Peptidoglycan binding-like" evidence="3">
    <location>
        <begin position="162"/>
        <end position="218"/>
    </location>
</feature>
<dbReference type="Gene3D" id="1.10.101.10">
    <property type="entry name" value="PGBD-like superfamily/PGBD"/>
    <property type="match status" value="1"/>
</dbReference>
<dbReference type="OrthoDB" id="9815541at2"/>
<keyword evidence="2" id="KW-1133">Transmembrane helix</keyword>
<keyword evidence="2" id="KW-0472">Membrane</keyword>
<evidence type="ECO:0000313" key="5">
    <source>
        <dbReference type="Proteomes" id="UP000311713"/>
    </source>
</evidence>
<dbReference type="SUPFAM" id="SSF47090">
    <property type="entry name" value="PGBD-like"/>
    <property type="match status" value="1"/>
</dbReference>